<dbReference type="InterPro" id="IPR028082">
    <property type="entry name" value="Peripla_BP_I"/>
</dbReference>
<keyword evidence="4" id="KW-0472">Membrane</keyword>
<evidence type="ECO:0000256" key="1">
    <source>
        <dbReference type="ARBA" id="ARBA00004370"/>
    </source>
</evidence>
<gene>
    <name evidence="6" type="ORF">C0Q70_15188</name>
</gene>
<evidence type="ECO:0000259" key="5">
    <source>
        <dbReference type="Pfam" id="PF01094"/>
    </source>
</evidence>
<dbReference type="PANTHER" id="PTHR44755">
    <property type="entry name" value="NATRIURETIC PEPTIDE RECEPTOR 3-RELATED"/>
    <property type="match status" value="1"/>
</dbReference>
<dbReference type="STRING" id="400727.A0A2T7NU70"/>
<dbReference type="SUPFAM" id="SSF53822">
    <property type="entry name" value="Periplasmic binding protein-like I"/>
    <property type="match status" value="1"/>
</dbReference>
<evidence type="ECO:0000313" key="7">
    <source>
        <dbReference type="Proteomes" id="UP000245119"/>
    </source>
</evidence>
<evidence type="ECO:0000313" key="6">
    <source>
        <dbReference type="EMBL" id="PVD24703.1"/>
    </source>
</evidence>
<name>A0A2T7NU70_POMCA</name>
<dbReference type="GO" id="GO:0007165">
    <property type="term" value="P:signal transduction"/>
    <property type="evidence" value="ECO:0007669"/>
    <property type="project" value="TreeGrafter"/>
</dbReference>
<comment type="caution">
    <text evidence="6">The sequence shown here is derived from an EMBL/GenBank/DDBJ whole genome shotgun (WGS) entry which is preliminary data.</text>
</comment>
<sequence length="263" mass="29135">MKTELSPLCETMTPPGRTGRIASILCRTAVTSLSLLTLCLHGQVQSARALPPGQPIHIAALLPTNFGRFPFAIQNVKPAVDIAVKNVTGSGGRLEGREIRIHFRDSECSSAAAMNQMFEYYINKQVHVFFGPCCDYAAAPVGRQMHYWKLPMITAGAIARDFALSKSSLYDLMTRVGASVNSLVDFLLEIMREFGWSRIKQVYDPYGQSIVGDKVCHIISDGIHYGLQDQTVVPHLVQDYEKFESVEEILDKLAVEIGDWAGR</sequence>
<keyword evidence="3" id="KW-1133">Transmembrane helix</keyword>
<dbReference type="InterPro" id="IPR001828">
    <property type="entry name" value="ANF_lig-bd_rcpt"/>
</dbReference>
<protein>
    <recommendedName>
        <fullName evidence="5">Receptor ligand binding region domain-containing protein</fullName>
    </recommendedName>
</protein>
<dbReference type="GO" id="GO:0017046">
    <property type="term" value="F:peptide hormone binding"/>
    <property type="evidence" value="ECO:0007669"/>
    <property type="project" value="TreeGrafter"/>
</dbReference>
<dbReference type="Pfam" id="PF01094">
    <property type="entry name" value="ANF_receptor"/>
    <property type="match status" value="1"/>
</dbReference>
<dbReference type="GO" id="GO:0016020">
    <property type="term" value="C:membrane"/>
    <property type="evidence" value="ECO:0007669"/>
    <property type="project" value="UniProtKB-SubCell"/>
</dbReference>
<dbReference type="EMBL" id="PZQS01000009">
    <property type="protein sequence ID" value="PVD24703.1"/>
    <property type="molecule type" value="Genomic_DNA"/>
</dbReference>
<dbReference type="GO" id="GO:0038023">
    <property type="term" value="F:signaling receptor activity"/>
    <property type="evidence" value="ECO:0007669"/>
    <property type="project" value="TreeGrafter"/>
</dbReference>
<comment type="subcellular location">
    <subcellularLocation>
        <location evidence="1">Membrane</location>
    </subcellularLocation>
</comment>
<feature type="domain" description="Receptor ligand binding region" evidence="5">
    <location>
        <begin position="76"/>
        <end position="204"/>
    </location>
</feature>
<keyword evidence="2" id="KW-0812">Transmembrane</keyword>
<dbReference type="AlphaFoldDB" id="A0A2T7NU70"/>
<dbReference type="OrthoDB" id="1890790at2759"/>
<dbReference type="PANTHER" id="PTHR44755:SF11">
    <property type="entry name" value="ATRIAL NATRIURETIC PEPTIDE RECEPTOR 3 ISOFORM X1"/>
    <property type="match status" value="1"/>
</dbReference>
<evidence type="ECO:0000256" key="4">
    <source>
        <dbReference type="ARBA" id="ARBA00023136"/>
    </source>
</evidence>
<accession>A0A2T7NU70</accession>
<evidence type="ECO:0000256" key="2">
    <source>
        <dbReference type="ARBA" id="ARBA00022692"/>
    </source>
</evidence>
<keyword evidence="7" id="KW-1185">Reference proteome</keyword>
<dbReference type="Gene3D" id="3.40.50.2300">
    <property type="match status" value="1"/>
</dbReference>
<reference evidence="6 7" key="1">
    <citation type="submission" date="2018-04" db="EMBL/GenBank/DDBJ databases">
        <title>The genome of golden apple snail Pomacea canaliculata provides insight into stress tolerance and invasive adaptation.</title>
        <authorList>
            <person name="Liu C."/>
            <person name="Liu B."/>
            <person name="Ren Y."/>
            <person name="Zhang Y."/>
            <person name="Wang H."/>
            <person name="Li S."/>
            <person name="Jiang F."/>
            <person name="Yin L."/>
            <person name="Zhang G."/>
            <person name="Qian W."/>
            <person name="Fan W."/>
        </authorList>
    </citation>
    <scope>NUCLEOTIDE SEQUENCE [LARGE SCALE GENOMIC DNA]</scope>
    <source>
        <strain evidence="6">SZHN2017</strain>
        <tissue evidence="6">Muscle</tissue>
    </source>
</reference>
<proteinExistence type="predicted"/>
<dbReference type="InterPro" id="IPR052612">
    <property type="entry name" value="ANP_Clearance_Receptor"/>
</dbReference>
<organism evidence="6 7">
    <name type="scientific">Pomacea canaliculata</name>
    <name type="common">Golden apple snail</name>
    <dbReference type="NCBI Taxonomy" id="400727"/>
    <lineage>
        <taxon>Eukaryota</taxon>
        <taxon>Metazoa</taxon>
        <taxon>Spiralia</taxon>
        <taxon>Lophotrochozoa</taxon>
        <taxon>Mollusca</taxon>
        <taxon>Gastropoda</taxon>
        <taxon>Caenogastropoda</taxon>
        <taxon>Architaenioglossa</taxon>
        <taxon>Ampullarioidea</taxon>
        <taxon>Ampullariidae</taxon>
        <taxon>Pomacea</taxon>
    </lineage>
</organism>
<evidence type="ECO:0000256" key="3">
    <source>
        <dbReference type="ARBA" id="ARBA00022989"/>
    </source>
</evidence>
<dbReference type="Proteomes" id="UP000245119">
    <property type="component" value="Linkage Group LG9"/>
</dbReference>